<reference evidence="6" key="1">
    <citation type="journal article" date="2014" name="Int. J. Syst. Evol. Microbiol.">
        <title>Complete genome sequence of Corynebacterium casei LMG S-19264T (=DSM 44701T), isolated from a smear-ripened cheese.</title>
        <authorList>
            <consortium name="US DOE Joint Genome Institute (JGI-PGF)"/>
            <person name="Walter F."/>
            <person name="Albersmeier A."/>
            <person name="Kalinowski J."/>
            <person name="Ruckert C."/>
        </authorList>
    </citation>
    <scope>NUCLEOTIDE SEQUENCE</scope>
    <source>
        <strain evidence="6">CGMCC 1.10998</strain>
    </source>
</reference>
<dbReference type="AlphaFoldDB" id="A0A916UBL4"/>
<dbReference type="InterPro" id="IPR003439">
    <property type="entry name" value="ABC_transporter-like_ATP-bd"/>
</dbReference>
<dbReference type="PROSITE" id="PS50893">
    <property type="entry name" value="ABC_TRANSPORTER_2"/>
    <property type="match status" value="1"/>
</dbReference>
<dbReference type="PANTHER" id="PTHR42939:SF1">
    <property type="entry name" value="ABC TRANSPORTER ATP-BINDING PROTEIN ALBC-RELATED"/>
    <property type="match status" value="1"/>
</dbReference>
<evidence type="ECO:0000256" key="2">
    <source>
        <dbReference type="ARBA" id="ARBA00022475"/>
    </source>
</evidence>
<dbReference type="GO" id="GO:0016887">
    <property type="term" value="F:ATP hydrolysis activity"/>
    <property type="evidence" value="ECO:0007669"/>
    <property type="project" value="InterPro"/>
</dbReference>
<keyword evidence="1" id="KW-0813">Transport</keyword>
<keyword evidence="2" id="KW-0472">Membrane</keyword>
<sequence>MPMNPYVIETENLSLYYGRKPALNSLSLQIPRGGIHALIGANGAGKSSLFRVLLGFETPIAGRARILGQDCSALTPELRARIGFVNEEHTLPDWMRVDELTRLQRSNVAWNQESFEEVVRNFNVQPQQKISQLSRGERAGVSLALALGQRPELLILDEPTLGLDMVAKRTLLESLMYSSAAQETTIIYCSHQMEEIERIADHLIIMELGRLRYMSEPDELCQRVRLWAADMAGNQADLHRLPGLLEIQQIDGVTQLMMMDAPADFETHLGSMGARHISNSAVGLNRAVDSLLASGHISRRAAGNFNQSGSHHA</sequence>
<comment type="caution">
    <text evidence="6">The sequence shown here is derived from an EMBL/GenBank/DDBJ whole genome shotgun (WGS) entry which is preliminary data.</text>
</comment>
<evidence type="ECO:0000256" key="1">
    <source>
        <dbReference type="ARBA" id="ARBA00022448"/>
    </source>
</evidence>
<dbReference type="GO" id="GO:0005524">
    <property type="term" value="F:ATP binding"/>
    <property type="evidence" value="ECO:0007669"/>
    <property type="project" value="UniProtKB-KW"/>
</dbReference>
<dbReference type="SUPFAM" id="SSF52540">
    <property type="entry name" value="P-loop containing nucleoside triphosphate hydrolases"/>
    <property type="match status" value="1"/>
</dbReference>
<keyword evidence="4" id="KW-0067">ATP-binding</keyword>
<dbReference type="RefSeq" id="WP_229750934.1">
    <property type="nucleotide sequence ID" value="NZ_BMED01000001.1"/>
</dbReference>
<name>A0A916UBL4_9BURK</name>
<dbReference type="Gene3D" id="3.40.50.300">
    <property type="entry name" value="P-loop containing nucleotide triphosphate hydrolases"/>
    <property type="match status" value="1"/>
</dbReference>
<reference evidence="6" key="2">
    <citation type="submission" date="2020-09" db="EMBL/GenBank/DDBJ databases">
        <authorList>
            <person name="Sun Q."/>
            <person name="Zhou Y."/>
        </authorList>
    </citation>
    <scope>NUCLEOTIDE SEQUENCE</scope>
    <source>
        <strain evidence="6">CGMCC 1.10998</strain>
    </source>
</reference>
<keyword evidence="7" id="KW-1185">Reference proteome</keyword>
<dbReference type="Pfam" id="PF00005">
    <property type="entry name" value="ABC_tran"/>
    <property type="match status" value="1"/>
</dbReference>
<evidence type="ECO:0000313" key="6">
    <source>
        <dbReference type="EMBL" id="GGC65846.1"/>
    </source>
</evidence>
<dbReference type="CDD" id="cd03230">
    <property type="entry name" value="ABC_DR_subfamily_A"/>
    <property type="match status" value="1"/>
</dbReference>
<evidence type="ECO:0000256" key="4">
    <source>
        <dbReference type="ARBA" id="ARBA00022840"/>
    </source>
</evidence>
<evidence type="ECO:0000256" key="3">
    <source>
        <dbReference type="ARBA" id="ARBA00022741"/>
    </source>
</evidence>
<dbReference type="InterPro" id="IPR003593">
    <property type="entry name" value="AAA+_ATPase"/>
</dbReference>
<accession>A0A916UBL4</accession>
<feature type="domain" description="ABC transporter" evidence="5">
    <location>
        <begin position="8"/>
        <end position="233"/>
    </location>
</feature>
<dbReference type="Proteomes" id="UP000637423">
    <property type="component" value="Unassembled WGS sequence"/>
</dbReference>
<keyword evidence="2" id="KW-1003">Cell membrane</keyword>
<protein>
    <recommendedName>
        <fullName evidence="5">ABC transporter domain-containing protein</fullName>
    </recommendedName>
</protein>
<dbReference type="InterPro" id="IPR027417">
    <property type="entry name" value="P-loop_NTPase"/>
</dbReference>
<gene>
    <name evidence="6" type="ORF">GCM10011396_11030</name>
</gene>
<evidence type="ECO:0000313" key="7">
    <source>
        <dbReference type="Proteomes" id="UP000637423"/>
    </source>
</evidence>
<evidence type="ECO:0000259" key="5">
    <source>
        <dbReference type="PROSITE" id="PS50893"/>
    </source>
</evidence>
<dbReference type="InterPro" id="IPR051782">
    <property type="entry name" value="ABC_Transporter_VariousFunc"/>
</dbReference>
<keyword evidence="3" id="KW-0547">Nucleotide-binding</keyword>
<dbReference type="EMBL" id="BMED01000001">
    <property type="protein sequence ID" value="GGC65846.1"/>
    <property type="molecule type" value="Genomic_DNA"/>
</dbReference>
<dbReference type="PANTHER" id="PTHR42939">
    <property type="entry name" value="ABC TRANSPORTER ATP-BINDING PROTEIN ALBC-RELATED"/>
    <property type="match status" value="1"/>
</dbReference>
<proteinExistence type="predicted"/>
<organism evidence="6 7">
    <name type="scientific">Undibacterium terreum</name>
    <dbReference type="NCBI Taxonomy" id="1224302"/>
    <lineage>
        <taxon>Bacteria</taxon>
        <taxon>Pseudomonadati</taxon>
        <taxon>Pseudomonadota</taxon>
        <taxon>Betaproteobacteria</taxon>
        <taxon>Burkholderiales</taxon>
        <taxon>Oxalobacteraceae</taxon>
        <taxon>Undibacterium</taxon>
    </lineage>
</organism>
<dbReference type="SMART" id="SM00382">
    <property type="entry name" value="AAA"/>
    <property type="match status" value="1"/>
</dbReference>